<comment type="caution">
    <text evidence="6">The sequence shown here is derived from an EMBL/GenBank/DDBJ whole genome shotgun (WGS) entry which is preliminary data.</text>
</comment>
<reference evidence="6" key="2">
    <citation type="submission" date="2020-09" db="EMBL/GenBank/DDBJ databases">
        <authorList>
            <person name="Sun Q."/>
            <person name="Sedlacek I."/>
        </authorList>
    </citation>
    <scope>NUCLEOTIDE SEQUENCE</scope>
    <source>
        <strain evidence="6">CCM 8711</strain>
    </source>
</reference>
<evidence type="ECO:0000313" key="7">
    <source>
        <dbReference type="Proteomes" id="UP000662074"/>
    </source>
</evidence>
<organism evidence="6 7">
    <name type="scientific">Mucilaginibacter galii</name>
    <dbReference type="NCBI Taxonomy" id="2005073"/>
    <lineage>
        <taxon>Bacteria</taxon>
        <taxon>Pseudomonadati</taxon>
        <taxon>Bacteroidota</taxon>
        <taxon>Sphingobacteriia</taxon>
        <taxon>Sphingobacteriales</taxon>
        <taxon>Sphingobacteriaceae</taxon>
        <taxon>Mucilaginibacter</taxon>
    </lineage>
</organism>
<dbReference type="GO" id="GO:0016020">
    <property type="term" value="C:membrane"/>
    <property type="evidence" value="ECO:0007669"/>
    <property type="project" value="UniProtKB-SubCell"/>
</dbReference>
<evidence type="ECO:0000256" key="5">
    <source>
        <dbReference type="SAM" id="Phobius"/>
    </source>
</evidence>
<proteinExistence type="predicted"/>
<keyword evidence="4 5" id="KW-0472">Membrane</keyword>
<dbReference type="Proteomes" id="UP000662074">
    <property type="component" value="Unassembled WGS sequence"/>
</dbReference>
<dbReference type="InterPro" id="IPR016944">
    <property type="entry name" value="UCP030066"/>
</dbReference>
<protein>
    <recommendedName>
        <fullName evidence="8">DoxX family protein</fullName>
    </recommendedName>
</protein>
<dbReference type="EMBL" id="BMDO01000005">
    <property type="protein sequence ID" value="GGI50843.1"/>
    <property type="molecule type" value="Genomic_DNA"/>
</dbReference>
<sequence length="145" mass="15947">MKRINIVYWILTGLFAFVMSGSAIPDVLMLDMAKQGFKELQMPAYLLPFVGIAKMLGVVAILIPGNPRLKEWAYAGLIFDLFGATYAIAASGKTPENWAPIILFIALGFGSYIYYHKKLKVDALSLINQKLTGQSTPGALKTSWT</sequence>
<feature type="transmembrane region" description="Helical" evidence="5">
    <location>
        <begin position="7"/>
        <end position="24"/>
    </location>
</feature>
<name>A0A917J8A0_9SPHI</name>
<evidence type="ECO:0000256" key="1">
    <source>
        <dbReference type="ARBA" id="ARBA00004141"/>
    </source>
</evidence>
<dbReference type="Pfam" id="PF13564">
    <property type="entry name" value="DoxX_2"/>
    <property type="match status" value="1"/>
</dbReference>
<keyword evidence="7" id="KW-1185">Reference proteome</keyword>
<comment type="subcellular location">
    <subcellularLocation>
        <location evidence="1">Membrane</location>
        <topology evidence="1">Multi-pass membrane protein</topology>
    </subcellularLocation>
</comment>
<evidence type="ECO:0008006" key="8">
    <source>
        <dbReference type="Google" id="ProtNLM"/>
    </source>
</evidence>
<feature type="transmembrane region" description="Helical" evidence="5">
    <location>
        <begin position="98"/>
        <end position="115"/>
    </location>
</feature>
<gene>
    <name evidence="6" type="ORF">GCM10011425_20550</name>
</gene>
<feature type="transmembrane region" description="Helical" evidence="5">
    <location>
        <begin position="72"/>
        <end position="92"/>
    </location>
</feature>
<evidence type="ECO:0000256" key="2">
    <source>
        <dbReference type="ARBA" id="ARBA00022692"/>
    </source>
</evidence>
<evidence type="ECO:0000313" key="6">
    <source>
        <dbReference type="EMBL" id="GGI50843.1"/>
    </source>
</evidence>
<feature type="transmembrane region" description="Helical" evidence="5">
    <location>
        <begin position="44"/>
        <end position="65"/>
    </location>
</feature>
<keyword evidence="3 5" id="KW-1133">Transmembrane helix</keyword>
<dbReference type="PIRSF" id="PIRSF030066">
    <property type="entry name" value="UCP030066"/>
    <property type="match status" value="1"/>
</dbReference>
<evidence type="ECO:0000256" key="3">
    <source>
        <dbReference type="ARBA" id="ARBA00022989"/>
    </source>
</evidence>
<dbReference type="AlphaFoldDB" id="A0A917J8A0"/>
<dbReference type="InterPro" id="IPR032808">
    <property type="entry name" value="DoxX"/>
</dbReference>
<evidence type="ECO:0000256" key="4">
    <source>
        <dbReference type="ARBA" id="ARBA00023136"/>
    </source>
</evidence>
<accession>A0A917J8A0</accession>
<keyword evidence="2 5" id="KW-0812">Transmembrane</keyword>
<reference evidence="6" key="1">
    <citation type="journal article" date="2014" name="Int. J. Syst. Evol. Microbiol.">
        <title>Complete genome sequence of Corynebacterium casei LMG S-19264T (=DSM 44701T), isolated from a smear-ripened cheese.</title>
        <authorList>
            <consortium name="US DOE Joint Genome Institute (JGI-PGF)"/>
            <person name="Walter F."/>
            <person name="Albersmeier A."/>
            <person name="Kalinowski J."/>
            <person name="Ruckert C."/>
        </authorList>
    </citation>
    <scope>NUCLEOTIDE SEQUENCE</scope>
    <source>
        <strain evidence="6">CCM 8711</strain>
    </source>
</reference>
<dbReference type="RefSeq" id="WP_188416368.1">
    <property type="nucleotide sequence ID" value="NZ_BMDO01000005.1"/>
</dbReference>